<evidence type="ECO:0000256" key="1">
    <source>
        <dbReference type="ARBA" id="ARBA00009600"/>
    </source>
</evidence>
<comment type="similarity">
    <text evidence="1 2">Belongs to the UPF0301 (AlgH) family.</text>
</comment>
<accession>A0A1T2L9Z2</accession>
<dbReference type="InterPro" id="IPR003774">
    <property type="entry name" value="AlgH-like"/>
</dbReference>
<evidence type="ECO:0000313" key="3">
    <source>
        <dbReference type="EMBL" id="OOZ41927.1"/>
    </source>
</evidence>
<dbReference type="NCBIfam" id="NF001266">
    <property type="entry name" value="PRK00228.1-1"/>
    <property type="match status" value="1"/>
</dbReference>
<keyword evidence="4" id="KW-1185">Reference proteome</keyword>
<organism evidence="3 4">
    <name type="scientific">Solemya pervernicosa gill symbiont</name>
    <dbReference type="NCBI Taxonomy" id="642797"/>
    <lineage>
        <taxon>Bacteria</taxon>
        <taxon>Pseudomonadati</taxon>
        <taxon>Pseudomonadota</taxon>
        <taxon>Gammaproteobacteria</taxon>
        <taxon>sulfur-oxidizing symbionts</taxon>
    </lineage>
</organism>
<dbReference type="SUPFAM" id="SSF143456">
    <property type="entry name" value="VC0467-like"/>
    <property type="match status" value="1"/>
</dbReference>
<comment type="caution">
    <text evidence="3">The sequence shown here is derived from an EMBL/GenBank/DDBJ whole genome shotgun (WGS) entry which is preliminary data.</text>
</comment>
<reference evidence="3 4" key="1">
    <citation type="submission" date="2016-11" db="EMBL/GenBank/DDBJ databases">
        <title>Mixed transmission modes and dynamic genome evolution in an obligate animal-bacterial symbiosis.</title>
        <authorList>
            <person name="Russell S.L."/>
            <person name="Corbett-Detig R.B."/>
            <person name="Cavanaugh C.M."/>
        </authorList>
    </citation>
    <scope>NUCLEOTIDE SEQUENCE [LARGE SCALE GENOMIC DNA]</scope>
    <source>
        <strain evidence="3">Sveles-Q1</strain>
    </source>
</reference>
<dbReference type="EMBL" id="MPRL01000004">
    <property type="protein sequence ID" value="OOZ41927.1"/>
    <property type="molecule type" value="Genomic_DNA"/>
</dbReference>
<evidence type="ECO:0000256" key="2">
    <source>
        <dbReference type="HAMAP-Rule" id="MF_00758"/>
    </source>
</evidence>
<dbReference type="OrthoDB" id="9807486at2"/>
<dbReference type="Proteomes" id="UP000191110">
    <property type="component" value="Unassembled WGS sequence"/>
</dbReference>
<dbReference type="Gene3D" id="3.40.1740.10">
    <property type="entry name" value="VC0467-like"/>
    <property type="match status" value="1"/>
</dbReference>
<evidence type="ECO:0000313" key="4">
    <source>
        <dbReference type="Proteomes" id="UP000191110"/>
    </source>
</evidence>
<sequence>MDEAESLSNHFLIAMPQLADPHFFHTVTYICEHNSDGALGIVINRPLDIELGDILKQLDLDAATPAIGSTPIYNGGPVQQERGFVIHKPKSKVEWSSSLKISDEITVTSSRDILQAIAEGKGPEKSLIALGYAGWGAGQLDQEMLDNAWLSGPADEAIIFDTQSDARWKAAASLLGIDINTLSSDTGHA</sequence>
<name>A0A1T2L9Z2_9GAMM</name>
<proteinExistence type="inferred from homology"/>
<gene>
    <name evidence="3" type="ORF">BOW53_01795</name>
</gene>
<dbReference type="GO" id="GO:0005829">
    <property type="term" value="C:cytosol"/>
    <property type="evidence" value="ECO:0007669"/>
    <property type="project" value="TreeGrafter"/>
</dbReference>
<dbReference type="PANTHER" id="PTHR30327">
    <property type="entry name" value="UNCHARACTERIZED PROTEIN YQGE"/>
    <property type="match status" value="1"/>
</dbReference>
<protein>
    <recommendedName>
        <fullName evidence="2">UPF0301 protein BOW53_01795</fullName>
    </recommendedName>
</protein>
<dbReference type="RefSeq" id="WP_078482378.1">
    <property type="nucleotide sequence ID" value="NZ_MPRL01000004.1"/>
</dbReference>
<dbReference type="Pfam" id="PF02622">
    <property type="entry name" value="DUF179"/>
    <property type="match status" value="1"/>
</dbReference>
<dbReference type="PANTHER" id="PTHR30327:SF1">
    <property type="entry name" value="UPF0301 PROTEIN YQGE"/>
    <property type="match status" value="1"/>
</dbReference>
<dbReference type="HAMAP" id="MF_00758">
    <property type="entry name" value="UPF0301"/>
    <property type="match status" value="1"/>
</dbReference>
<dbReference type="AlphaFoldDB" id="A0A1T2L9Z2"/>